<dbReference type="EMBL" id="JQFK01000060">
    <property type="protein sequence ID" value="KGK36646.1"/>
    <property type="molecule type" value="Genomic_DNA"/>
</dbReference>
<evidence type="ECO:0000313" key="2">
    <source>
        <dbReference type="EMBL" id="KGK36646.1"/>
    </source>
</evidence>
<dbReference type="HOGENOM" id="CLU_581483_0_0_1"/>
<feature type="compositionally biased region" description="Polar residues" evidence="1">
    <location>
        <begin position="39"/>
        <end position="48"/>
    </location>
</feature>
<protein>
    <recommendedName>
        <fullName evidence="6">Nucleoporin POM34</fullName>
    </recommendedName>
</protein>
<dbReference type="Proteomes" id="UP000029867">
    <property type="component" value="Unassembled WGS sequence"/>
</dbReference>
<feature type="region of interest" description="Disordered" evidence="1">
    <location>
        <begin position="161"/>
        <end position="183"/>
    </location>
</feature>
<dbReference type="InterPro" id="IPR012578">
    <property type="entry name" value="Nucl_pore_cmplx"/>
</dbReference>
<feature type="compositionally biased region" description="Polar residues" evidence="1">
    <location>
        <begin position="18"/>
        <end position="29"/>
    </location>
</feature>
<sequence>MSNTSTFFTDDDTFLSTKNKSGASVSPHKQFSPLRETEPVSSENQNEHGSFAGNVTLPNIKIGTSTVNMDSNDISPYTPIKSLIESPFRMSNHSRKITASLGTPKYDPLAINADQLLKMKIRAHQENYHDKINSLRANSISNEINRDTYLHSAFKPRRTISSFSSSNEKNVGSSLSSKKEDTAEIHNAHSSINDMSNPYVVQALGRMVNKELELRKLLVATLSFLVYRLLRSIIRLFFYTSPWINNTTASLSKYLMSLTNQTNTPFLKSLLSALAQLVSFESFLAIGTYIEYILSLTLLSVITSSAYRLLKPQDKCLDLPLTKAQRKILGLGDDTSVSDEDDEDGDSDAVLKQILTSSPQRHEKPARVVVPDTNSMEDVMGSLNSLAIGNKFNSRSYTNKNDIGNLTWSAGASQKAPLSTSEANLENLRKRLSSRNNYTDRHVGKDILQPSGKYMYEVSNEIRKSKNNLY</sequence>
<dbReference type="Pfam" id="PF08058">
    <property type="entry name" value="NPCC"/>
    <property type="match status" value="1"/>
</dbReference>
<dbReference type="GO" id="GO:0030474">
    <property type="term" value="P:spindle pole body duplication"/>
    <property type="evidence" value="ECO:0007669"/>
    <property type="project" value="TreeGrafter"/>
</dbReference>
<dbReference type="VEuPathDB" id="FungiDB:C5L36_0A07200"/>
<dbReference type="EMBL" id="NHMM01000002">
    <property type="protein sequence ID" value="OUT23597.1"/>
    <property type="molecule type" value="Genomic_DNA"/>
</dbReference>
<name>A0A099NXM6_PICKU</name>
<reference evidence="2" key="2">
    <citation type="submission" date="2014-08" db="EMBL/GenBank/DDBJ databases">
        <title>Exploiting Issatchenkia orientalis SD108 for Succinic Acid Production.</title>
        <authorList>
            <person name="Xiao H."/>
            <person name="Shao Z."/>
            <person name="Jiang Y."/>
            <person name="Dole S."/>
            <person name="Zhao H."/>
        </authorList>
    </citation>
    <scope>NUCLEOTIDE SEQUENCE [LARGE SCALE GENOMIC DNA]</scope>
    <source>
        <strain evidence="2">SD108</strain>
    </source>
</reference>
<dbReference type="GO" id="GO:0005640">
    <property type="term" value="C:nuclear outer membrane"/>
    <property type="evidence" value="ECO:0007669"/>
    <property type="project" value="TreeGrafter"/>
</dbReference>
<accession>A0A099NXM6</accession>
<dbReference type="GO" id="GO:0006606">
    <property type="term" value="P:protein import into nucleus"/>
    <property type="evidence" value="ECO:0007669"/>
    <property type="project" value="TreeGrafter"/>
</dbReference>
<gene>
    <name evidence="3" type="ORF">CAS74_001922</name>
    <name evidence="2" type="ORF">JL09_g4213</name>
</gene>
<evidence type="ECO:0000256" key="1">
    <source>
        <dbReference type="SAM" id="MobiDB-lite"/>
    </source>
</evidence>
<dbReference type="Proteomes" id="UP000195871">
    <property type="component" value="Unassembled WGS sequence"/>
</dbReference>
<dbReference type="PANTHER" id="PTHR28003">
    <property type="entry name" value="NUCLEOPORIN POM34"/>
    <property type="match status" value="1"/>
</dbReference>
<feature type="compositionally biased region" description="Polar residues" evidence="1">
    <location>
        <begin position="161"/>
        <end position="176"/>
    </location>
</feature>
<reference evidence="4" key="1">
    <citation type="journal article" date="2014" name="Microb. Cell Fact.">
        <title>Exploiting Issatchenkia orientalis SD108 for succinic acid production.</title>
        <authorList>
            <person name="Xiao H."/>
            <person name="Shao Z."/>
            <person name="Jiang Y."/>
            <person name="Dole S."/>
            <person name="Zhao H."/>
        </authorList>
    </citation>
    <scope>NUCLEOTIDE SEQUENCE [LARGE SCALE GENOMIC DNA]</scope>
    <source>
        <strain evidence="4">SD108</strain>
    </source>
</reference>
<dbReference type="PANTHER" id="PTHR28003:SF1">
    <property type="entry name" value="NUCLEOPORIN POM34"/>
    <property type="match status" value="1"/>
</dbReference>
<organism evidence="2 4">
    <name type="scientific">Pichia kudriavzevii</name>
    <name type="common">Yeast</name>
    <name type="synonym">Issatchenkia orientalis</name>
    <dbReference type="NCBI Taxonomy" id="4909"/>
    <lineage>
        <taxon>Eukaryota</taxon>
        <taxon>Fungi</taxon>
        <taxon>Dikarya</taxon>
        <taxon>Ascomycota</taxon>
        <taxon>Saccharomycotina</taxon>
        <taxon>Pichiomycetes</taxon>
        <taxon>Pichiales</taxon>
        <taxon>Pichiaceae</taxon>
        <taxon>Pichia</taxon>
    </lineage>
</organism>
<evidence type="ECO:0000313" key="3">
    <source>
        <dbReference type="EMBL" id="OUT23597.1"/>
    </source>
</evidence>
<evidence type="ECO:0000313" key="5">
    <source>
        <dbReference type="Proteomes" id="UP000195871"/>
    </source>
</evidence>
<dbReference type="GO" id="GO:0070762">
    <property type="term" value="C:nuclear pore transmembrane ring"/>
    <property type="evidence" value="ECO:0007669"/>
    <property type="project" value="TreeGrafter"/>
</dbReference>
<comment type="caution">
    <text evidence="2">The sequence shown here is derived from an EMBL/GenBank/DDBJ whole genome shotgun (WGS) entry which is preliminary data.</text>
</comment>
<evidence type="ECO:0008006" key="6">
    <source>
        <dbReference type="Google" id="ProtNLM"/>
    </source>
</evidence>
<reference evidence="3 5" key="3">
    <citation type="submission" date="2017-05" db="EMBL/GenBank/DDBJ databases">
        <title>The Genome Sequence of Candida krusei Ckrusei653.</title>
        <authorList>
            <person name="Cuomo C."/>
            <person name="Forche A."/>
            <person name="Young S."/>
            <person name="Abouelleil A."/>
            <person name="Cao P."/>
            <person name="Chapman S."/>
            <person name="Cusick C."/>
            <person name="Shea T."/>
            <person name="Nusbaum C."/>
            <person name="Birren B."/>
        </authorList>
    </citation>
    <scope>NUCLEOTIDE SEQUENCE [LARGE SCALE GENOMIC DNA]</scope>
    <source>
        <strain evidence="3 5">Ckrusei653</strain>
    </source>
</reference>
<dbReference type="AlphaFoldDB" id="A0A099NXM6"/>
<evidence type="ECO:0000313" key="4">
    <source>
        <dbReference type="Proteomes" id="UP000029867"/>
    </source>
</evidence>
<feature type="region of interest" description="Disordered" evidence="1">
    <location>
        <begin position="18"/>
        <end position="54"/>
    </location>
</feature>
<proteinExistence type="predicted"/>
<dbReference type="eggNOG" id="ENOG502SEBV">
    <property type="taxonomic scope" value="Eukaryota"/>
</dbReference>